<dbReference type="SMART" id="SM00903">
    <property type="entry name" value="Flavin_Reduct"/>
    <property type="match status" value="1"/>
</dbReference>
<evidence type="ECO:0000313" key="5">
    <source>
        <dbReference type="Proteomes" id="UP001551675"/>
    </source>
</evidence>
<dbReference type="EC" id="1.-.-.-" evidence="4"/>
<feature type="domain" description="Flavin reductase like" evidence="3">
    <location>
        <begin position="26"/>
        <end position="169"/>
    </location>
</feature>
<name>A0ABV3GQX9_MICGL</name>
<dbReference type="Proteomes" id="UP001551675">
    <property type="component" value="Unassembled WGS sequence"/>
</dbReference>
<proteinExistence type="inferred from homology"/>
<dbReference type="SUPFAM" id="SSF50475">
    <property type="entry name" value="FMN-binding split barrel"/>
    <property type="match status" value="1"/>
</dbReference>
<evidence type="ECO:0000313" key="4">
    <source>
        <dbReference type="EMBL" id="MEV0974033.1"/>
    </source>
</evidence>
<evidence type="ECO:0000256" key="2">
    <source>
        <dbReference type="ARBA" id="ARBA00023002"/>
    </source>
</evidence>
<dbReference type="InterPro" id="IPR002563">
    <property type="entry name" value="Flavin_Rdtase-like_dom"/>
</dbReference>
<reference evidence="4 5" key="1">
    <citation type="submission" date="2024-06" db="EMBL/GenBank/DDBJ databases">
        <title>The Natural Products Discovery Center: Release of the First 8490 Sequenced Strains for Exploring Actinobacteria Biosynthetic Diversity.</title>
        <authorList>
            <person name="Kalkreuter E."/>
            <person name="Kautsar S.A."/>
            <person name="Yang D."/>
            <person name="Bader C.D."/>
            <person name="Teijaro C.N."/>
            <person name="Fluegel L."/>
            <person name="Davis C.M."/>
            <person name="Simpson J.R."/>
            <person name="Lauterbach L."/>
            <person name="Steele A.D."/>
            <person name="Gui C."/>
            <person name="Meng S."/>
            <person name="Li G."/>
            <person name="Viehrig K."/>
            <person name="Ye F."/>
            <person name="Su P."/>
            <person name="Kiefer A.F."/>
            <person name="Nichols A."/>
            <person name="Cepeda A.J."/>
            <person name="Yan W."/>
            <person name="Fan B."/>
            <person name="Jiang Y."/>
            <person name="Adhikari A."/>
            <person name="Zheng C.-J."/>
            <person name="Schuster L."/>
            <person name="Cowan T.M."/>
            <person name="Smanski M.J."/>
            <person name="Chevrette M.G."/>
            <person name="De Carvalho L.P.S."/>
            <person name="Shen B."/>
        </authorList>
    </citation>
    <scope>NUCLEOTIDE SEQUENCE [LARGE SCALE GENOMIC DNA]</scope>
    <source>
        <strain evidence="4 5">NPDC050100</strain>
    </source>
</reference>
<dbReference type="Pfam" id="PF01613">
    <property type="entry name" value="Flavin_Reduct"/>
    <property type="match status" value="1"/>
</dbReference>
<dbReference type="PANTHER" id="PTHR30466">
    <property type="entry name" value="FLAVIN REDUCTASE"/>
    <property type="match status" value="1"/>
</dbReference>
<dbReference type="InterPro" id="IPR012349">
    <property type="entry name" value="Split_barrel_FMN-bd"/>
</dbReference>
<organism evidence="4 5">
    <name type="scientific">Microtetraspora glauca</name>
    <dbReference type="NCBI Taxonomy" id="1996"/>
    <lineage>
        <taxon>Bacteria</taxon>
        <taxon>Bacillati</taxon>
        <taxon>Actinomycetota</taxon>
        <taxon>Actinomycetes</taxon>
        <taxon>Streptosporangiales</taxon>
        <taxon>Streptosporangiaceae</taxon>
        <taxon>Microtetraspora</taxon>
    </lineage>
</organism>
<sequence length="190" mass="20965">MTTETPLSTEPVDVAPPTPLELRRAMGAFASGVTVVTGIDDGEAVGFACQSFASVSLEPPLVLFCADHNGRAWPRIRNAGRFCVNVLSEEQVDVCRRFGSSKGSKFEGLEWDRSRWGAPALRDVLLRVHAEVHDVHVAGDHDVVIGRVLEVETVTEQRPMIFYRGRFGIDEDEPQAQIGPNLWGWGDHWG</sequence>
<dbReference type="Gene3D" id="2.30.110.10">
    <property type="entry name" value="Electron Transport, Fmn-binding Protein, Chain A"/>
    <property type="match status" value="1"/>
</dbReference>
<gene>
    <name evidence="4" type="ORF">AB0I59_36035</name>
</gene>
<dbReference type="GO" id="GO:0016491">
    <property type="term" value="F:oxidoreductase activity"/>
    <property type="evidence" value="ECO:0007669"/>
    <property type="project" value="UniProtKB-KW"/>
</dbReference>
<dbReference type="InterPro" id="IPR050268">
    <property type="entry name" value="NADH-dep_flavin_reductase"/>
</dbReference>
<evidence type="ECO:0000259" key="3">
    <source>
        <dbReference type="SMART" id="SM00903"/>
    </source>
</evidence>
<protein>
    <submittedName>
        <fullName evidence="4">Flavin reductase family protein</fullName>
        <ecNumber evidence="4">1.-.-.-</ecNumber>
    </submittedName>
</protein>
<dbReference type="PANTHER" id="PTHR30466:SF11">
    <property type="entry name" value="FLAVIN-DEPENDENT MONOOXYGENASE, REDUCTASE SUBUNIT HSAB"/>
    <property type="match status" value="1"/>
</dbReference>
<accession>A0ABV3GQX9</accession>
<comment type="caution">
    <text evidence="4">The sequence shown here is derived from an EMBL/GenBank/DDBJ whole genome shotgun (WGS) entry which is preliminary data.</text>
</comment>
<comment type="similarity">
    <text evidence="1">Belongs to the non-flavoprotein flavin reductase family.</text>
</comment>
<dbReference type="EMBL" id="JBFALK010000026">
    <property type="protein sequence ID" value="MEV0974033.1"/>
    <property type="molecule type" value="Genomic_DNA"/>
</dbReference>
<evidence type="ECO:0000256" key="1">
    <source>
        <dbReference type="ARBA" id="ARBA00008898"/>
    </source>
</evidence>
<keyword evidence="2 4" id="KW-0560">Oxidoreductase</keyword>
<keyword evidence="5" id="KW-1185">Reference proteome</keyword>
<dbReference type="RefSeq" id="WP_061259566.1">
    <property type="nucleotide sequence ID" value="NZ_JBFALK010000026.1"/>
</dbReference>